<dbReference type="Proteomes" id="UP000249886">
    <property type="component" value="Unassembled WGS sequence"/>
</dbReference>
<sequence length="227" mass="23729">MDPRDVFAEPDMMTNSDAALGVTDVTEVDVTDVADPDSTARLDGIGEPDEAFFRAEAAVEQARAEGKRVAPRRALVVLVGDHKLDSGPDTDRLVAELLSEGGFVVDAVVEVRSKRSQIRKAIEMGVIGGADLVLTVGGTGVGPRDKTPEATRELLDQAVPGVVQALRSSGLHCGAVDAAVSRGLSGVSGSTVVVNMAGSRLAIRDGMATLTPLVHHLVDQLRRVVMS</sequence>
<evidence type="ECO:0000313" key="4">
    <source>
        <dbReference type="Proteomes" id="UP000249886"/>
    </source>
</evidence>
<dbReference type="PANTHER" id="PTHR43764">
    <property type="entry name" value="MOLYBDENUM COFACTOR BIOSYNTHESIS"/>
    <property type="match status" value="1"/>
</dbReference>
<dbReference type="InterPro" id="IPR001453">
    <property type="entry name" value="MoaB/Mog_dom"/>
</dbReference>
<dbReference type="Pfam" id="PF00994">
    <property type="entry name" value="MoCF_biosynth"/>
    <property type="match status" value="1"/>
</dbReference>
<accession>A0A3S4XVK2</accession>
<comment type="caution">
    <text evidence="3">The sequence shown here is derived from an EMBL/GenBank/DDBJ whole genome shotgun (WGS) entry which is preliminary data.</text>
</comment>
<evidence type="ECO:0000313" key="3">
    <source>
        <dbReference type="EMBL" id="SPW31347.1"/>
    </source>
</evidence>
<dbReference type="AlphaFoldDB" id="A0A3S4XVK2"/>
<dbReference type="SMART" id="SM00852">
    <property type="entry name" value="MoCF_biosynth"/>
    <property type="match status" value="1"/>
</dbReference>
<dbReference type="SUPFAM" id="SSF53218">
    <property type="entry name" value="Molybdenum cofactor biosynthesis proteins"/>
    <property type="match status" value="1"/>
</dbReference>
<dbReference type="InterPro" id="IPR036425">
    <property type="entry name" value="MoaB/Mog-like_dom_sf"/>
</dbReference>
<dbReference type="GO" id="GO:0006777">
    <property type="term" value="P:Mo-molybdopterin cofactor biosynthetic process"/>
    <property type="evidence" value="ECO:0007669"/>
    <property type="project" value="UniProtKB-KW"/>
</dbReference>
<dbReference type="PANTHER" id="PTHR43764:SF1">
    <property type="entry name" value="MOLYBDOPTERIN MOLYBDOTRANSFERASE"/>
    <property type="match status" value="1"/>
</dbReference>
<dbReference type="InterPro" id="IPR051920">
    <property type="entry name" value="MPT_Adenylyltrnsfr/MoaC-Rel"/>
</dbReference>
<reference evidence="3 4" key="1">
    <citation type="submission" date="2018-06" db="EMBL/GenBank/DDBJ databases">
        <authorList>
            <consortium name="Pathogen Informatics"/>
            <person name="Doyle S."/>
        </authorList>
    </citation>
    <scope>NUCLEOTIDE SEQUENCE [LARGE SCALE GENOMIC DNA]</scope>
    <source>
        <strain evidence="3 4">NCTC10254</strain>
    </source>
</reference>
<dbReference type="RefSeq" id="WP_005523713.1">
    <property type="nucleotide sequence ID" value="NZ_CAJPQJ010000001.1"/>
</dbReference>
<proteinExistence type="predicted"/>
<dbReference type="EMBL" id="UARK01000031">
    <property type="protein sequence ID" value="SPW31347.1"/>
    <property type="molecule type" value="Genomic_DNA"/>
</dbReference>
<dbReference type="GeneID" id="84575169"/>
<evidence type="ECO:0000256" key="1">
    <source>
        <dbReference type="ARBA" id="ARBA00005046"/>
    </source>
</evidence>
<protein>
    <submittedName>
        <fullName evidence="3">Molybdenum cofactor biosynthesis protein MoaB</fullName>
    </submittedName>
</protein>
<gene>
    <name evidence="3" type="primary">moaB_1</name>
    <name evidence="3" type="ORF">NCTC10254_02097</name>
</gene>
<dbReference type="Gene3D" id="3.40.980.10">
    <property type="entry name" value="MoaB/Mog-like domain"/>
    <property type="match status" value="1"/>
</dbReference>
<evidence type="ECO:0000256" key="2">
    <source>
        <dbReference type="ARBA" id="ARBA00023150"/>
    </source>
</evidence>
<organism evidence="3 4">
    <name type="scientific">Corynebacterium matruchotii</name>
    <dbReference type="NCBI Taxonomy" id="43768"/>
    <lineage>
        <taxon>Bacteria</taxon>
        <taxon>Bacillati</taxon>
        <taxon>Actinomycetota</taxon>
        <taxon>Actinomycetes</taxon>
        <taxon>Mycobacteriales</taxon>
        <taxon>Corynebacteriaceae</taxon>
        <taxon>Corynebacterium</taxon>
    </lineage>
</organism>
<keyword evidence="2" id="KW-0501">Molybdenum cofactor biosynthesis</keyword>
<comment type="pathway">
    <text evidence="1">Cofactor biosynthesis; molybdopterin biosynthesis.</text>
</comment>
<name>A0A3S4XVK2_9CORY</name>